<keyword evidence="1" id="KW-0812">Transmembrane</keyword>
<protein>
    <submittedName>
        <fullName evidence="2">Uncharacterized protein</fullName>
    </submittedName>
</protein>
<feature type="transmembrane region" description="Helical" evidence="1">
    <location>
        <begin position="103"/>
        <end position="126"/>
    </location>
</feature>
<accession>A0A7W3P768</accession>
<evidence type="ECO:0000313" key="2">
    <source>
        <dbReference type="EMBL" id="MBA8795660.1"/>
    </source>
</evidence>
<feature type="transmembrane region" description="Helical" evidence="1">
    <location>
        <begin position="46"/>
        <end position="66"/>
    </location>
</feature>
<feature type="transmembrane region" description="Helical" evidence="1">
    <location>
        <begin position="249"/>
        <end position="266"/>
    </location>
</feature>
<feature type="transmembrane region" description="Helical" evidence="1">
    <location>
        <begin position="132"/>
        <end position="156"/>
    </location>
</feature>
<gene>
    <name evidence="2" type="ORF">FHX74_003296</name>
</gene>
<reference evidence="2 3" key="1">
    <citation type="submission" date="2020-07" db="EMBL/GenBank/DDBJ databases">
        <title>Sequencing the genomes of 1000 actinobacteria strains.</title>
        <authorList>
            <person name="Klenk H.-P."/>
        </authorList>
    </citation>
    <scope>NUCLEOTIDE SEQUENCE [LARGE SCALE GENOMIC DNA]</scope>
    <source>
        <strain evidence="2 3">DSM 100723</strain>
    </source>
</reference>
<feature type="transmembrane region" description="Helical" evidence="1">
    <location>
        <begin position="6"/>
        <end position="34"/>
    </location>
</feature>
<feature type="transmembrane region" description="Helical" evidence="1">
    <location>
        <begin position="177"/>
        <end position="198"/>
    </location>
</feature>
<dbReference type="EMBL" id="JACGWT010000005">
    <property type="protein sequence ID" value="MBA8795660.1"/>
    <property type="molecule type" value="Genomic_DNA"/>
</dbReference>
<keyword evidence="1" id="KW-0472">Membrane</keyword>
<evidence type="ECO:0000256" key="1">
    <source>
        <dbReference type="SAM" id="Phobius"/>
    </source>
</evidence>
<name>A0A7W3P768_9ACTN</name>
<keyword evidence="1" id="KW-1133">Transmembrane helix</keyword>
<feature type="transmembrane region" description="Helical" evidence="1">
    <location>
        <begin position="72"/>
        <end position="91"/>
    </location>
</feature>
<proteinExistence type="predicted"/>
<organism evidence="2 3">
    <name type="scientific">Microlunatus kandeliicorticis</name>
    <dbReference type="NCBI Taxonomy" id="1759536"/>
    <lineage>
        <taxon>Bacteria</taxon>
        <taxon>Bacillati</taxon>
        <taxon>Actinomycetota</taxon>
        <taxon>Actinomycetes</taxon>
        <taxon>Propionibacteriales</taxon>
        <taxon>Propionibacteriaceae</taxon>
        <taxon>Microlunatus</taxon>
    </lineage>
</organism>
<comment type="caution">
    <text evidence="2">The sequence shown here is derived from an EMBL/GenBank/DDBJ whole genome shotgun (WGS) entry which is preliminary data.</text>
</comment>
<sequence length="267" mass="25763">MSGATAGWLAALVHGLAVLGFALWAGPLIGWLTTAPGRPTPLLGRLHRLGLLVLVLTAAGALVLGLTGSDRLLGAAALARVALLVATAALRPDLTRPPVSTRARALGLVLVGLVAVTVVLTGAVVRRPDWPLASWAAGLLLVGVAGWAGALIALVAGSERDTPPGADAAVRGARARLAAATAGVVAALGALAGVLAALTAPSGAGAAPGPATAALVGVGLAALCTVLAVRPANGTGTSGALTLPVARPWLAAALVLSLVVLLLGSAA</sequence>
<feature type="transmembrane region" description="Helical" evidence="1">
    <location>
        <begin position="210"/>
        <end position="229"/>
    </location>
</feature>
<dbReference type="RefSeq" id="WP_182561251.1">
    <property type="nucleotide sequence ID" value="NZ_JACGWT010000005.1"/>
</dbReference>
<keyword evidence="3" id="KW-1185">Reference proteome</keyword>
<evidence type="ECO:0000313" key="3">
    <source>
        <dbReference type="Proteomes" id="UP000523079"/>
    </source>
</evidence>
<dbReference type="Proteomes" id="UP000523079">
    <property type="component" value="Unassembled WGS sequence"/>
</dbReference>
<dbReference type="AlphaFoldDB" id="A0A7W3P768"/>